<dbReference type="Proteomes" id="UP000284219">
    <property type="component" value="Unassembled WGS sequence"/>
</dbReference>
<dbReference type="Gene3D" id="1.25.40.10">
    <property type="entry name" value="Tetratricopeptide repeat domain"/>
    <property type="match status" value="1"/>
</dbReference>
<dbReference type="PROSITE" id="PS50005">
    <property type="entry name" value="TPR"/>
    <property type="match status" value="1"/>
</dbReference>
<dbReference type="InterPro" id="IPR011990">
    <property type="entry name" value="TPR-like_helical_dom_sf"/>
</dbReference>
<dbReference type="RefSeq" id="WP_120189085.1">
    <property type="nucleotide sequence ID" value="NZ_MCHY01000008.1"/>
</dbReference>
<gene>
    <name evidence="2" type="ORF">BEP19_05350</name>
</gene>
<evidence type="ECO:0000256" key="1">
    <source>
        <dbReference type="PROSITE-ProRule" id="PRU00339"/>
    </source>
</evidence>
<keyword evidence="3" id="KW-1185">Reference proteome</keyword>
<dbReference type="EMBL" id="MCHY01000008">
    <property type="protein sequence ID" value="RKD23857.1"/>
    <property type="molecule type" value="Genomic_DNA"/>
</dbReference>
<keyword evidence="1" id="KW-0802">TPR repeat</keyword>
<reference evidence="2 3" key="1">
    <citation type="submission" date="2016-08" db="EMBL/GenBank/DDBJ databases">
        <title>Novel Firmicute Genomes.</title>
        <authorList>
            <person name="Poppleton D.I."/>
            <person name="Gribaldo S."/>
        </authorList>
    </citation>
    <scope>NUCLEOTIDE SEQUENCE [LARGE SCALE GENOMIC DNA]</scope>
    <source>
        <strain evidence="2 3">RAOx-1</strain>
    </source>
</reference>
<dbReference type="SUPFAM" id="SSF116965">
    <property type="entry name" value="Hypothetical protein MPN330"/>
    <property type="match status" value="1"/>
</dbReference>
<name>A0A419SIR8_9BACL</name>
<comment type="caution">
    <text evidence="2">The sequence shown here is derived from an EMBL/GenBank/DDBJ whole genome shotgun (WGS) entry which is preliminary data.</text>
</comment>
<dbReference type="InterPro" id="IPR019734">
    <property type="entry name" value="TPR_rpt"/>
</dbReference>
<organism evidence="2 3">
    <name type="scientific">Ammoniphilus oxalaticus</name>
    <dbReference type="NCBI Taxonomy" id="66863"/>
    <lineage>
        <taxon>Bacteria</taxon>
        <taxon>Bacillati</taxon>
        <taxon>Bacillota</taxon>
        <taxon>Bacilli</taxon>
        <taxon>Bacillales</taxon>
        <taxon>Paenibacillaceae</taxon>
        <taxon>Aneurinibacillus group</taxon>
        <taxon>Ammoniphilus</taxon>
    </lineage>
</organism>
<sequence>MTNKSTDNVISLPNLFDRHVILALKAKNSQDYERAREHLEQALALEPERAEIALELLMIYHDLELHRDTVALAERMLQQEQGELTDVLRMYVISLIHLEKYERVCEVLSRLFAEQALSPTAYQDFFEIYLSCETLLEQTTDDNQPERSLVGQQVHDRLEADADYVVKLMRGLASGDFDRQLQAIEQLKYVERPESIEALKHLLTNRAADPILKTFALNALKALGESGDVHVYKWGGFRKTKVADTPDFEQGLGESAQSVIDIVTNTTYDNDPMFSSFALQLWIEFLLAAYPLYTKFDRVGTWAGALHLATDHALNNQSSISEVAEQYEAPVDKLLECYQALELMLNLEGR</sequence>
<protein>
    <submittedName>
        <fullName evidence="2">Uncharacterized protein</fullName>
    </submittedName>
</protein>
<evidence type="ECO:0000313" key="2">
    <source>
        <dbReference type="EMBL" id="RKD23857.1"/>
    </source>
</evidence>
<dbReference type="SUPFAM" id="SSF48452">
    <property type="entry name" value="TPR-like"/>
    <property type="match status" value="1"/>
</dbReference>
<feature type="repeat" description="TPR" evidence="1">
    <location>
        <begin position="16"/>
        <end position="49"/>
    </location>
</feature>
<dbReference type="OrthoDB" id="2677436at2"/>
<dbReference type="AlphaFoldDB" id="A0A419SIR8"/>
<proteinExistence type="predicted"/>
<evidence type="ECO:0000313" key="3">
    <source>
        <dbReference type="Proteomes" id="UP000284219"/>
    </source>
</evidence>
<accession>A0A419SIR8</accession>